<sequence length="202" mass="22453">MKKGCALPPLDGVTQRDMRSDRNSETEYFGTARLSKFASTIPSIPSDGEDATNWVPNPGRKAGRPIMYTGDPNAPGLTSLERRTIARRYANRQSARRIRLRRQDHLVQLEDEVKFLQEANTALRVQNKLLRDTRDSRRSNLLVVPREALPPISSTQEDAGSCDVLLREPVSCKTVSGILCSSTLAQWDGCFELIPAGFLGPD</sequence>
<dbReference type="InterPro" id="IPR004827">
    <property type="entry name" value="bZIP"/>
</dbReference>
<reference evidence="3 4" key="1">
    <citation type="submission" date="2024-06" db="EMBL/GenBank/DDBJ databases">
        <authorList>
            <person name="Kraege A."/>
            <person name="Thomma B."/>
        </authorList>
    </citation>
    <scope>NUCLEOTIDE SEQUENCE [LARGE SCALE GENOMIC DNA]</scope>
</reference>
<dbReference type="InterPro" id="IPR046347">
    <property type="entry name" value="bZIP_sf"/>
</dbReference>
<organism evidence="3 4">
    <name type="scientific">Coccomyxa viridis</name>
    <dbReference type="NCBI Taxonomy" id="1274662"/>
    <lineage>
        <taxon>Eukaryota</taxon>
        <taxon>Viridiplantae</taxon>
        <taxon>Chlorophyta</taxon>
        <taxon>core chlorophytes</taxon>
        <taxon>Trebouxiophyceae</taxon>
        <taxon>Trebouxiophyceae incertae sedis</taxon>
        <taxon>Coccomyxaceae</taxon>
        <taxon>Coccomyxa</taxon>
    </lineage>
</organism>
<evidence type="ECO:0000313" key="3">
    <source>
        <dbReference type="EMBL" id="CAL5226238.1"/>
    </source>
</evidence>
<evidence type="ECO:0000256" key="1">
    <source>
        <dbReference type="SAM" id="MobiDB-lite"/>
    </source>
</evidence>
<name>A0ABP1G893_9CHLO</name>
<evidence type="ECO:0000313" key="4">
    <source>
        <dbReference type="Proteomes" id="UP001497392"/>
    </source>
</evidence>
<feature type="compositionally biased region" description="Basic and acidic residues" evidence="1">
    <location>
        <begin position="14"/>
        <end position="25"/>
    </location>
</feature>
<evidence type="ECO:0000259" key="2">
    <source>
        <dbReference type="PROSITE" id="PS50217"/>
    </source>
</evidence>
<dbReference type="Pfam" id="PF00170">
    <property type="entry name" value="bZIP_1"/>
    <property type="match status" value="1"/>
</dbReference>
<dbReference type="CDD" id="cd14686">
    <property type="entry name" value="bZIP"/>
    <property type="match status" value="1"/>
</dbReference>
<dbReference type="EMBL" id="CAXHTA020000016">
    <property type="protein sequence ID" value="CAL5226238.1"/>
    <property type="molecule type" value="Genomic_DNA"/>
</dbReference>
<protein>
    <submittedName>
        <fullName evidence="3">G9082 protein</fullName>
    </submittedName>
</protein>
<proteinExistence type="predicted"/>
<keyword evidence="4" id="KW-1185">Reference proteome</keyword>
<dbReference type="PROSITE" id="PS50217">
    <property type="entry name" value="BZIP"/>
    <property type="match status" value="1"/>
</dbReference>
<dbReference type="SMART" id="SM00338">
    <property type="entry name" value="BRLZ"/>
    <property type="match status" value="1"/>
</dbReference>
<dbReference type="PROSITE" id="PS00036">
    <property type="entry name" value="BZIP_BASIC"/>
    <property type="match status" value="1"/>
</dbReference>
<comment type="caution">
    <text evidence="3">The sequence shown here is derived from an EMBL/GenBank/DDBJ whole genome shotgun (WGS) entry which is preliminary data.</text>
</comment>
<feature type="region of interest" description="Disordered" evidence="1">
    <location>
        <begin position="1"/>
        <end position="25"/>
    </location>
</feature>
<accession>A0ABP1G893</accession>
<gene>
    <name evidence="3" type="primary">g9082</name>
    <name evidence="3" type="ORF">VP750_LOCUS8144</name>
</gene>
<dbReference type="Proteomes" id="UP001497392">
    <property type="component" value="Unassembled WGS sequence"/>
</dbReference>
<feature type="domain" description="BZIP" evidence="2">
    <location>
        <begin position="81"/>
        <end position="144"/>
    </location>
</feature>
<dbReference type="SUPFAM" id="SSF57959">
    <property type="entry name" value="Leucine zipper domain"/>
    <property type="match status" value="1"/>
</dbReference>
<feature type="region of interest" description="Disordered" evidence="1">
    <location>
        <begin position="40"/>
        <end position="75"/>
    </location>
</feature>
<dbReference type="Gene3D" id="1.20.5.170">
    <property type="match status" value="1"/>
</dbReference>